<evidence type="ECO:0000313" key="6">
    <source>
        <dbReference type="Proteomes" id="UP000280405"/>
    </source>
</evidence>
<feature type="domain" description="MobA/MobL protein" evidence="4">
    <location>
        <begin position="17"/>
        <end position="221"/>
    </location>
</feature>
<accession>A0A3A8ESV8</accession>
<keyword evidence="2" id="KW-0184">Conjugation</keyword>
<dbReference type="Pfam" id="PF03389">
    <property type="entry name" value="MobA_MobL"/>
    <property type="match status" value="1"/>
</dbReference>
<evidence type="ECO:0000313" key="5">
    <source>
        <dbReference type="EMBL" id="RKG31961.1"/>
    </source>
</evidence>
<evidence type="ECO:0000259" key="4">
    <source>
        <dbReference type="Pfam" id="PF03389"/>
    </source>
</evidence>
<gene>
    <name evidence="5" type="ORF">D7V20_18440</name>
</gene>
<reference evidence="5 6" key="1">
    <citation type="submission" date="2018-09" db="EMBL/GenBank/DDBJ databases">
        <title>The draft genome of Acinetobacter spp. strains.</title>
        <authorList>
            <person name="Qin J."/>
            <person name="Feng Y."/>
            <person name="Zong Z."/>
        </authorList>
    </citation>
    <scope>NUCLEOTIDE SEQUENCE [LARGE SCALE GENOMIC DNA]</scope>
    <source>
        <strain evidence="5 6">WCHAc060115</strain>
    </source>
</reference>
<dbReference type="AlphaFoldDB" id="A0A3A8ESV8"/>
<comment type="similarity">
    <text evidence="1">Belongs to the MobA/MobL family.</text>
</comment>
<proteinExistence type="inferred from homology"/>
<feature type="compositionally biased region" description="Basic and acidic residues" evidence="3">
    <location>
        <begin position="447"/>
        <end position="466"/>
    </location>
</feature>
<evidence type="ECO:0000256" key="3">
    <source>
        <dbReference type="SAM" id="MobiDB-lite"/>
    </source>
</evidence>
<sequence>MAIFHFSVKNISRSDGRSAVACAAYRSGEKLKDERYGKEQDYTKKTGIEFKNIYAPENTKKELLDRETLWNTVETIETRKNSQLSREFEVAFPCELNQEQREKMLNELCGKIVERHKVVVDAVIHAPHTAGGSDDRNYHAHIMLTTRSINQQGDLDKKTREFNDNGKQEVEHWRQQFAELCNQFLEQVGSHERVDHRSYKEQGLDLEATQHEGSTITQLRRQGKDTEISLSNDAIKARNTERQLIKGLEQEILATERLVHDLEQTRENLDQEQRQKEKDQEQRSPEELTKIAYSVISQYNDAIATEAKNIASSIQKTEIEQINAVLEQIELSKSDIKHQKEELGKRPLFFGGKWDTANAEIQKQLNQLEEQERELRNNSPRFEPERYTDRAKLTVNKANPNLKAKYDRARNYLEREQQRKLAEQEKRKQEAKAIQEQEKQAFFARKALREQGKHEEANKMLEAEKRNRPRSR</sequence>
<dbReference type="Proteomes" id="UP000280405">
    <property type="component" value="Unassembled WGS sequence"/>
</dbReference>
<dbReference type="Gene3D" id="3.30.930.30">
    <property type="match status" value="1"/>
</dbReference>
<evidence type="ECO:0000256" key="1">
    <source>
        <dbReference type="ARBA" id="ARBA00010873"/>
    </source>
</evidence>
<feature type="region of interest" description="Disordered" evidence="3">
    <location>
        <begin position="266"/>
        <end position="286"/>
    </location>
</feature>
<feature type="region of interest" description="Disordered" evidence="3">
    <location>
        <begin position="447"/>
        <end position="472"/>
    </location>
</feature>
<evidence type="ECO:0000256" key="2">
    <source>
        <dbReference type="ARBA" id="ARBA00022971"/>
    </source>
</evidence>
<protein>
    <recommendedName>
        <fullName evidence="4">MobA/MobL protein domain-containing protein</fullName>
    </recommendedName>
</protein>
<keyword evidence="6" id="KW-1185">Reference proteome</keyword>
<dbReference type="RefSeq" id="WP_065996350.1">
    <property type="nucleotide sequence ID" value="NZ_RAXT01000099.1"/>
</dbReference>
<dbReference type="InterPro" id="IPR005053">
    <property type="entry name" value="MobA_MobL"/>
</dbReference>
<dbReference type="EMBL" id="RAXT01000099">
    <property type="protein sequence ID" value="RKG31961.1"/>
    <property type="molecule type" value="Genomic_DNA"/>
</dbReference>
<organism evidence="5 6">
    <name type="scientific">Acinetobacter rongchengensis</name>
    <dbReference type="NCBI Taxonomy" id="2419601"/>
    <lineage>
        <taxon>Bacteria</taxon>
        <taxon>Pseudomonadati</taxon>
        <taxon>Pseudomonadota</taxon>
        <taxon>Gammaproteobacteria</taxon>
        <taxon>Moraxellales</taxon>
        <taxon>Moraxellaceae</taxon>
        <taxon>Acinetobacter</taxon>
    </lineage>
</organism>
<comment type="caution">
    <text evidence="5">The sequence shown here is derived from an EMBL/GenBank/DDBJ whole genome shotgun (WGS) entry which is preliminary data.</text>
</comment>
<name>A0A3A8ESV8_9GAMM</name>
<dbReference type="OrthoDB" id="1826980at2"/>
<dbReference type="NCBIfam" id="NF041496">
    <property type="entry name" value="MobQ"/>
    <property type="match status" value="1"/>
</dbReference>